<name>V6SXP5_9FLAO</name>
<evidence type="ECO:0000256" key="1">
    <source>
        <dbReference type="SAM" id="Phobius"/>
    </source>
</evidence>
<evidence type="ECO:0000313" key="3">
    <source>
        <dbReference type="Proteomes" id="UP000018004"/>
    </source>
</evidence>
<evidence type="ECO:0000313" key="2">
    <source>
        <dbReference type="EMBL" id="ESU29155.1"/>
    </source>
</evidence>
<dbReference type="PANTHER" id="PTHR40940">
    <property type="entry name" value="PROTEIN BATD-RELATED"/>
    <property type="match status" value="1"/>
</dbReference>
<dbReference type="STRING" id="1341181.FLJC2902T_11960"/>
<dbReference type="PANTHER" id="PTHR40940:SF2">
    <property type="entry name" value="BATD"/>
    <property type="match status" value="1"/>
</dbReference>
<dbReference type="eggNOG" id="COG0457">
    <property type="taxonomic scope" value="Bacteria"/>
</dbReference>
<sequence length="619" mass="69241">MCVEFKKEIKLMRGKSYILLLFLAVQSVFAQVEFKATVSKNNIGINERLRIDFTMNDDGDNFEAPSFEGFKIFGGPNQSVNYSWTNGRKSFSKSYSFFLMPTKKGTFVIKPASIEIAGKIYKTNPVKVTVGNAVAQPEPEEEEDPFAIIFGNQRRRQQQQQQQQQLPPSLKEGEGIHLVAEISNSNPYLNEPITAVYKLYVSPYVSVNDFRETASPKYNNFWSQAIDLKNLSVQMGKYQGEDYRYVVLRKTVLYPQKTGKLKIEPLTLDITMQAPTGRRDIFGRMEISNGTKTISAGAKSIIVKPLPEAGRPESFEGAVGAFDFKVKPSKTTLKSGEALQLTVSVAGKGNMKLFTLPKPVVPSALEMYDPEHKEGITTPLSGTQGTISDTYTIVPQYKGVYTIKPLEFAYFDLNAKAYKTITSEEIRINVLDGQMPTATDQTASADKQTVIKNDQFAFVKTKTDLSPIHTDDFLGSTLFYSLLFAPFLIIPVIVLAKKKKEALDGDVAGNKIRQSNKLAKKFLSDASKQLGNKEPFYDAMERAMHNFLKAKLHIETSEMSKENIQELLVSKKAQTETISDFMKLMDNCEFARYAPSTGVAMQQDYDKAVSVISDLSKQI</sequence>
<organism evidence="2 3">
    <name type="scientific">Flavobacterium limnosediminis JC2902</name>
    <dbReference type="NCBI Taxonomy" id="1341181"/>
    <lineage>
        <taxon>Bacteria</taxon>
        <taxon>Pseudomonadati</taxon>
        <taxon>Bacteroidota</taxon>
        <taxon>Flavobacteriia</taxon>
        <taxon>Flavobacteriales</taxon>
        <taxon>Flavobacteriaceae</taxon>
        <taxon>Flavobacterium</taxon>
    </lineage>
</organism>
<feature type="transmembrane region" description="Helical" evidence="1">
    <location>
        <begin position="478"/>
        <end position="496"/>
    </location>
</feature>
<dbReference type="EMBL" id="AVGG01000003">
    <property type="protein sequence ID" value="ESU29155.1"/>
    <property type="molecule type" value="Genomic_DNA"/>
</dbReference>
<dbReference type="InterPro" id="IPR025738">
    <property type="entry name" value="BatD"/>
</dbReference>
<gene>
    <name evidence="2" type="ORF">FLJC2902T_11960</name>
</gene>
<reference evidence="2 3" key="1">
    <citation type="submission" date="2013-08" db="EMBL/GenBank/DDBJ databases">
        <title>Flavobacterium limnosediminis JC2902 genome sequencing.</title>
        <authorList>
            <person name="Lee K."/>
            <person name="Yi H."/>
            <person name="Park S."/>
            <person name="Chun J."/>
        </authorList>
    </citation>
    <scope>NUCLEOTIDE SEQUENCE [LARGE SCALE GENOMIC DNA]</scope>
    <source>
        <strain evidence="2 3">JC2902</strain>
    </source>
</reference>
<proteinExistence type="predicted"/>
<keyword evidence="1" id="KW-0812">Transmembrane</keyword>
<protein>
    <submittedName>
        <fullName evidence="2">BatD protein</fullName>
    </submittedName>
</protein>
<dbReference type="AlphaFoldDB" id="V6SXP5"/>
<accession>V6SXP5</accession>
<keyword evidence="3" id="KW-1185">Reference proteome</keyword>
<dbReference type="Proteomes" id="UP000018004">
    <property type="component" value="Unassembled WGS sequence"/>
</dbReference>
<comment type="caution">
    <text evidence="2">The sequence shown here is derived from an EMBL/GenBank/DDBJ whole genome shotgun (WGS) entry which is preliminary data.</text>
</comment>
<dbReference type="PATRIC" id="fig|1341181.4.peg.1182"/>
<keyword evidence="1" id="KW-0472">Membrane</keyword>
<keyword evidence="1" id="KW-1133">Transmembrane helix</keyword>
<dbReference type="Pfam" id="PF13584">
    <property type="entry name" value="BatD"/>
    <property type="match status" value="2"/>
</dbReference>